<evidence type="ECO:0008006" key="3">
    <source>
        <dbReference type="Google" id="ProtNLM"/>
    </source>
</evidence>
<dbReference type="Gene3D" id="1.10.640.10">
    <property type="entry name" value="Haem peroxidase domain superfamily, animal type"/>
    <property type="match status" value="1"/>
</dbReference>
<organism evidence="1 2">
    <name type="scientific">Tegillarca granosa</name>
    <name type="common">Malaysian cockle</name>
    <name type="synonym">Anadara granosa</name>
    <dbReference type="NCBI Taxonomy" id="220873"/>
    <lineage>
        <taxon>Eukaryota</taxon>
        <taxon>Metazoa</taxon>
        <taxon>Spiralia</taxon>
        <taxon>Lophotrochozoa</taxon>
        <taxon>Mollusca</taxon>
        <taxon>Bivalvia</taxon>
        <taxon>Autobranchia</taxon>
        <taxon>Pteriomorphia</taxon>
        <taxon>Arcoida</taxon>
        <taxon>Arcoidea</taxon>
        <taxon>Arcidae</taxon>
        <taxon>Tegillarca</taxon>
    </lineage>
</organism>
<dbReference type="InterPro" id="IPR037120">
    <property type="entry name" value="Haem_peroxidase_sf_animal"/>
</dbReference>
<reference evidence="1 2" key="1">
    <citation type="submission" date="2022-12" db="EMBL/GenBank/DDBJ databases">
        <title>Chromosome-level genome of Tegillarca granosa.</title>
        <authorList>
            <person name="Kim J."/>
        </authorList>
    </citation>
    <scope>NUCLEOTIDE SEQUENCE [LARGE SCALE GENOMIC DNA]</scope>
    <source>
        <strain evidence="1">Teg-2019</strain>
        <tissue evidence="1">Adductor muscle</tissue>
    </source>
</reference>
<evidence type="ECO:0000313" key="1">
    <source>
        <dbReference type="EMBL" id="KAJ8297432.1"/>
    </source>
</evidence>
<comment type="caution">
    <text evidence="1">The sequence shown here is derived from an EMBL/GenBank/DDBJ whole genome shotgun (WGS) entry which is preliminary data.</text>
</comment>
<sequence>MTQTGNLITCCDKKQPPFPEACFPIRIPADDPFFNKKCMEFVRSVPVVDNSCPCEPRQQMNEITSYIDASNVYGSTKEEVNKLRSFKHGRLLVSDGGLLPPRANQLSCSLTDPGDFCFLAGDRRLHEVPTLGSIHVTFVRYHNYLASQLKQINRHWSDERIFQEARKIIGAVMQKINYQEYLPAILNYDIRRKYCLTAECKKYNDKVDPATVNSFAVTAFRFGHSQIAGMNAFFKLVQPRSKCPYGYGYKRKRCPMSEIIELERVQTETTFQNPKLVFDNVDGLQLFQITNASLKADGEIHDSVRNKLFLDSDNNSLDLAALDIQRGRDHGIPGYTEFRKFCGLSPVKYFRSGKHGLVDHNPRNIKLLRKAYRDVRDIDLFVGAQTEEHLPHSALGPTFSCLIAEQYKRYKIGDRFWWERPDPIVGFTRGQRRALNNLRFSKIMCEMHKLSEIQPYVMLLPNQKWNRRRSCRSLPSLDLRPWKEHKNGR</sequence>
<dbReference type="PROSITE" id="PS50292">
    <property type="entry name" value="PEROXIDASE_3"/>
    <property type="match status" value="1"/>
</dbReference>
<dbReference type="SUPFAM" id="SSF48113">
    <property type="entry name" value="Heme-dependent peroxidases"/>
    <property type="match status" value="1"/>
</dbReference>
<dbReference type="PANTHER" id="PTHR11475:SF134">
    <property type="entry name" value="LD42267P"/>
    <property type="match status" value="1"/>
</dbReference>
<dbReference type="Proteomes" id="UP001217089">
    <property type="component" value="Unassembled WGS sequence"/>
</dbReference>
<gene>
    <name evidence="1" type="ORF">KUTeg_023963</name>
</gene>
<protein>
    <recommendedName>
        <fullName evidence="3">Peroxidase</fullName>
    </recommendedName>
</protein>
<dbReference type="EMBL" id="JARBDR010000923">
    <property type="protein sequence ID" value="KAJ8297432.1"/>
    <property type="molecule type" value="Genomic_DNA"/>
</dbReference>
<proteinExistence type="predicted"/>
<accession>A0ABQ9E1K3</accession>
<name>A0ABQ9E1K3_TEGGR</name>
<dbReference type="InterPro" id="IPR019791">
    <property type="entry name" value="Haem_peroxidase_animal"/>
</dbReference>
<dbReference type="PANTHER" id="PTHR11475">
    <property type="entry name" value="OXIDASE/PEROXIDASE"/>
    <property type="match status" value="1"/>
</dbReference>
<keyword evidence="2" id="KW-1185">Reference proteome</keyword>
<dbReference type="Pfam" id="PF03098">
    <property type="entry name" value="An_peroxidase"/>
    <property type="match status" value="1"/>
</dbReference>
<dbReference type="CDD" id="cd09823">
    <property type="entry name" value="peroxinectin_like"/>
    <property type="match status" value="1"/>
</dbReference>
<dbReference type="InterPro" id="IPR010255">
    <property type="entry name" value="Haem_peroxidase_sf"/>
</dbReference>
<evidence type="ECO:0000313" key="2">
    <source>
        <dbReference type="Proteomes" id="UP001217089"/>
    </source>
</evidence>